<name>A0A1M4W536_9SPHI</name>
<gene>
    <name evidence="1" type="ORF">SAMN04488522_1011137</name>
</gene>
<evidence type="ECO:0000313" key="1">
    <source>
        <dbReference type="EMBL" id="SHE76336.1"/>
    </source>
</evidence>
<keyword evidence="2" id="KW-1185">Reference proteome</keyword>
<sequence>MRKIDLVSDFQKKTFVQIREAYFRERNESGELVFEVEFWSSYFTLILDLFYPDYRELPIESTIHKYHSSNQYDEDTWGDENNGEVEIDRLEEFYGHMKSIVLPESLGAQEVYNAIIEICESAIKNKNKLYFIADY</sequence>
<proteinExistence type="predicted"/>
<dbReference type="Proteomes" id="UP000184287">
    <property type="component" value="Unassembled WGS sequence"/>
</dbReference>
<accession>A0A1M4W536</accession>
<dbReference type="EMBL" id="FQUQ01000001">
    <property type="protein sequence ID" value="SHE76336.1"/>
    <property type="molecule type" value="Genomic_DNA"/>
</dbReference>
<evidence type="ECO:0000313" key="2">
    <source>
        <dbReference type="Proteomes" id="UP000184287"/>
    </source>
</evidence>
<protein>
    <submittedName>
        <fullName evidence="1">Uncharacterized protein</fullName>
    </submittedName>
</protein>
<organism evidence="1 2">
    <name type="scientific">Pedobacter caeni</name>
    <dbReference type="NCBI Taxonomy" id="288992"/>
    <lineage>
        <taxon>Bacteria</taxon>
        <taxon>Pseudomonadati</taxon>
        <taxon>Bacteroidota</taxon>
        <taxon>Sphingobacteriia</taxon>
        <taxon>Sphingobacteriales</taxon>
        <taxon>Sphingobacteriaceae</taxon>
        <taxon>Pedobacter</taxon>
    </lineage>
</organism>
<reference evidence="2" key="1">
    <citation type="submission" date="2016-11" db="EMBL/GenBank/DDBJ databases">
        <authorList>
            <person name="Varghese N."/>
            <person name="Submissions S."/>
        </authorList>
    </citation>
    <scope>NUCLEOTIDE SEQUENCE [LARGE SCALE GENOMIC DNA]</scope>
    <source>
        <strain evidence="2">DSM 16990</strain>
    </source>
</reference>
<dbReference type="AlphaFoldDB" id="A0A1M4W536"/>